<organism evidence="3">
    <name type="scientific">Fagus sylvatica</name>
    <name type="common">Beechnut</name>
    <dbReference type="NCBI Taxonomy" id="28930"/>
    <lineage>
        <taxon>Eukaryota</taxon>
        <taxon>Viridiplantae</taxon>
        <taxon>Streptophyta</taxon>
        <taxon>Embryophyta</taxon>
        <taxon>Tracheophyta</taxon>
        <taxon>Spermatophyta</taxon>
        <taxon>Magnoliopsida</taxon>
        <taxon>eudicotyledons</taxon>
        <taxon>Gunneridae</taxon>
        <taxon>Pentapetalae</taxon>
        <taxon>rosids</taxon>
        <taxon>fabids</taxon>
        <taxon>Fagales</taxon>
        <taxon>Fagaceae</taxon>
        <taxon>Fagus</taxon>
    </lineage>
</organism>
<dbReference type="Pfam" id="PF23324">
    <property type="entry name" value="DUF7086"/>
    <property type="match status" value="1"/>
</dbReference>
<dbReference type="PANTHER" id="PTHR34272">
    <property type="entry name" value="EXPRESSED PROTEIN"/>
    <property type="match status" value="1"/>
</dbReference>
<feature type="compositionally biased region" description="Polar residues" evidence="1">
    <location>
        <begin position="123"/>
        <end position="134"/>
    </location>
</feature>
<evidence type="ECO:0000313" key="3">
    <source>
        <dbReference type="EMBL" id="SPD24559.1"/>
    </source>
</evidence>
<sequence length="316" mass="36196">MMNEEDNNNNDQEINRMRNLNNQDFQFQIQELEEQDDFDLDLSLSIFGRPLSQSPPLPPPPPSPQPLPLSPPPSLPFAETLAMPALYSQTPSQFPFQLSPSHPLYVSPFIAPAPPLHQSSTSTPLMYPPQETTMVPSRPVRSRRNPTQVPREGRSPSVPALFPWATTHRATVHDMNYLQSEQIVSITGEVQCKRCERTYEMEFNLKEKFDEVGLFIWQNKSSMRDRAPGVWLNPVLPTCRFCEQENSAKPIIADKKKAINWLFLLLGQMLGCCTLEQLKYFCKHTRNHRTGAKDRVLYLTYLALCKQLDPNGPFDR</sequence>
<reference evidence="3" key="1">
    <citation type="submission" date="2018-02" db="EMBL/GenBank/DDBJ databases">
        <authorList>
            <person name="Cohen D.B."/>
            <person name="Kent A.D."/>
        </authorList>
    </citation>
    <scope>NUCLEOTIDE SEQUENCE</scope>
</reference>
<protein>
    <recommendedName>
        <fullName evidence="2">DUF7086 domain-containing protein</fullName>
    </recommendedName>
</protein>
<dbReference type="EMBL" id="OIVN01005935">
    <property type="protein sequence ID" value="SPD24559.1"/>
    <property type="molecule type" value="Genomic_DNA"/>
</dbReference>
<gene>
    <name evidence="3" type="ORF">FSB_LOCUS52441</name>
</gene>
<proteinExistence type="predicted"/>
<feature type="region of interest" description="Disordered" evidence="1">
    <location>
        <begin position="47"/>
        <end position="76"/>
    </location>
</feature>
<dbReference type="PANTHER" id="PTHR34272:SF1">
    <property type="entry name" value="EXPRESSED PROTEIN"/>
    <property type="match status" value="1"/>
</dbReference>
<evidence type="ECO:0000259" key="2">
    <source>
        <dbReference type="Pfam" id="PF23324"/>
    </source>
</evidence>
<dbReference type="InterPro" id="IPR055513">
    <property type="entry name" value="DUF7086"/>
</dbReference>
<accession>A0A2N9IKE9</accession>
<name>A0A2N9IKE9_FAGSY</name>
<evidence type="ECO:0000256" key="1">
    <source>
        <dbReference type="SAM" id="MobiDB-lite"/>
    </source>
</evidence>
<feature type="domain" description="DUF7086" evidence="2">
    <location>
        <begin position="175"/>
        <end position="308"/>
    </location>
</feature>
<feature type="region of interest" description="Disordered" evidence="1">
    <location>
        <begin position="123"/>
        <end position="160"/>
    </location>
</feature>
<dbReference type="AlphaFoldDB" id="A0A2N9IKE9"/>
<feature type="compositionally biased region" description="Pro residues" evidence="1">
    <location>
        <begin position="53"/>
        <end position="75"/>
    </location>
</feature>